<evidence type="ECO:0000313" key="2">
    <source>
        <dbReference type="Proteomes" id="UP000199520"/>
    </source>
</evidence>
<accession>A0A1I4P2T5</accession>
<dbReference type="EMBL" id="FOTS01000056">
    <property type="protein sequence ID" value="SFM21847.1"/>
    <property type="molecule type" value="Genomic_DNA"/>
</dbReference>
<gene>
    <name evidence="1" type="ORF">SAMN04490355_105628</name>
</gene>
<sequence length="83" mass="8847">MAIVSVYVDLEEFEDDDLLEEVKKRGLLKAESNEYSEIISLLENSSDAAVIKTGVGGAFSVSVGGSCAYTDNGRSTIIIINGE</sequence>
<dbReference type="STRING" id="1123291.SAMN04490355_105628"/>
<evidence type="ECO:0000313" key="1">
    <source>
        <dbReference type="EMBL" id="SFM21847.1"/>
    </source>
</evidence>
<proteinExistence type="predicted"/>
<dbReference type="Proteomes" id="UP000199520">
    <property type="component" value="Unassembled WGS sequence"/>
</dbReference>
<reference evidence="2" key="1">
    <citation type="submission" date="2016-10" db="EMBL/GenBank/DDBJ databases">
        <authorList>
            <person name="Varghese N."/>
            <person name="Submissions S."/>
        </authorList>
    </citation>
    <scope>NUCLEOTIDE SEQUENCE [LARGE SCALE GENOMIC DNA]</scope>
    <source>
        <strain evidence="2">DSM 13327</strain>
    </source>
</reference>
<organism evidence="1 2">
    <name type="scientific">Pelosinus propionicus DSM 13327</name>
    <dbReference type="NCBI Taxonomy" id="1123291"/>
    <lineage>
        <taxon>Bacteria</taxon>
        <taxon>Bacillati</taxon>
        <taxon>Bacillota</taxon>
        <taxon>Negativicutes</taxon>
        <taxon>Selenomonadales</taxon>
        <taxon>Sporomusaceae</taxon>
        <taxon>Pelosinus</taxon>
    </lineage>
</organism>
<dbReference type="RefSeq" id="WP_090942760.1">
    <property type="nucleotide sequence ID" value="NZ_FOTS01000056.1"/>
</dbReference>
<name>A0A1I4P2T5_9FIRM</name>
<keyword evidence="2" id="KW-1185">Reference proteome</keyword>
<protein>
    <submittedName>
        <fullName evidence="1">Uncharacterized protein</fullName>
    </submittedName>
</protein>
<dbReference type="AlphaFoldDB" id="A0A1I4P2T5"/>